<dbReference type="InterPro" id="IPR029063">
    <property type="entry name" value="SAM-dependent_MTases_sf"/>
</dbReference>
<sequence>MSPATTTQLSNNGTEAAPYMFKIHDWGSEWKRLMSVSRAIHAASTYPKAEVIAADKTDLPPRPLPSNLKFHKLNIMEPFPFEPESFDVIHIRLVLFHLPNPPNVIRRVIELLKPGGWLLLEDLSMPTYDASSGPAQHEFRRVRYNWMVAQGLDPYISEHMAQILEESHAFRSVHTHKPYVCLNPVPEGDDPLAAFSRVHRVSVIKALGDTDITPELRAEGFTKELQEAWKAEMNDPSRKSVLPFYFAWAQKA</sequence>
<evidence type="ECO:0008006" key="3">
    <source>
        <dbReference type="Google" id="ProtNLM"/>
    </source>
</evidence>
<dbReference type="EMBL" id="SFCI01001481">
    <property type="protein sequence ID" value="TFY75657.1"/>
    <property type="molecule type" value="Genomic_DNA"/>
</dbReference>
<organism evidence="1 2">
    <name type="scientific">Hericium alpestre</name>
    <dbReference type="NCBI Taxonomy" id="135208"/>
    <lineage>
        <taxon>Eukaryota</taxon>
        <taxon>Fungi</taxon>
        <taxon>Dikarya</taxon>
        <taxon>Basidiomycota</taxon>
        <taxon>Agaricomycotina</taxon>
        <taxon>Agaricomycetes</taxon>
        <taxon>Russulales</taxon>
        <taxon>Hericiaceae</taxon>
        <taxon>Hericium</taxon>
    </lineage>
</organism>
<dbReference type="Proteomes" id="UP000298061">
    <property type="component" value="Unassembled WGS sequence"/>
</dbReference>
<dbReference type="AlphaFoldDB" id="A0A4Y9ZNN2"/>
<protein>
    <recommendedName>
        <fullName evidence="3">Methyltransferase type 11 domain-containing protein</fullName>
    </recommendedName>
</protein>
<gene>
    <name evidence="1" type="ORF">EWM64_g8355</name>
</gene>
<evidence type="ECO:0000313" key="1">
    <source>
        <dbReference type="EMBL" id="TFY75657.1"/>
    </source>
</evidence>
<evidence type="ECO:0000313" key="2">
    <source>
        <dbReference type="Proteomes" id="UP000298061"/>
    </source>
</evidence>
<dbReference type="Gene3D" id="3.40.50.150">
    <property type="entry name" value="Vaccinia Virus protein VP39"/>
    <property type="match status" value="1"/>
</dbReference>
<name>A0A4Y9ZNN2_9AGAM</name>
<dbReference type="OrthoDB" id="506498at2759"/>
<proteinExistence type="predicted"/>
<keyword evidence="2" id="KW-1185">Reference proteome</keyword>
<dbReference type="SUPFAM" id="SSF53335">
    <property type="entry name" value="S-adenosyl-L-methionine-dependent methyltransferases"/>
    <property type="match status" value="1"/>
</dbReference>
<reference evidence="1 2" key="1">
    <citation type="submission" date="2019-02" db="EMBL/GenBank/DDBJ databases">
        <title>Genome sequencing of the rare red list fungi Hericium alpestre (H. flagellum).</title>
        <authorList>
            <person name="Buettner E."/>
            <person name="Kellner H."/>
        </authorList>
    </citation>
    <scope>NUCLEOTIDE SEQUENCE [LARGE SCALE GENOMIC DNA]</scope>
    <source>
        <strain evidence="1 2">DSM 108284</strain>
    </source>
</reference>
<accession>A0A4Y9ZNN2</accession>
<comment type="caution">
    <text evidence="1">The sequence shown here is derived from an EMBL/GenBank/DDBJ whole genome shotgun (WGS) entry which is preliminary data.</text>
</comment>
<dbReference type="CDD" id="cd02440">
    <property type="entry name" value="AdoMet_MTases"/>
    <property type="match status" value="1"/>
</dbReference>
<dbReference type="Pfam" id="PF13489">
    <property type="entry name" value="Methyltransf_23"/>
    <property type="match status" value="1"/>
</dbReference>
<dbReference type="STRING" id="135208.A0A4Y9ZNN2"/>